<dbReference type="InterPro" id="IPR027417">
    <property type="entry name" value="P-loop_NTPase"/>
</dbReference>
<dbReference type="Pfam" id="PF08378">
    <property type="entry name" value="NERD"/>
    <property type="match status" value="1"/>
</dbReference>
<evidence type="ECO:0000259" key="1">
    <source>
        <dbReference type="Pfam" id="PF08378"/>
    </source>
</evidence>
<dbReference type="RefSeq" id="WP_172188766.1">
    <property type="nucleotide sequence ID" value="NZ_CAWPPK010000268.1"/>
</dbReference>
<accession>A0ABX2D0B2</accession>
<dbReference type="Gene3D" id="3.40.50.300">
    <property type="entry name" value="P-loop containing nucleotide triphosphate hydrolases"/>
    <property type="match status" value="2"/>
</dbReference>
<evidence type="ECO:0000313" key="2">
    <source>
        <dbReference type="EMBL" id="NQE35402.1"/>
    </source>
</evidence>
<dbReference type="Proteomes" id="UP000702425">
    <property type="component" value="Unassembled WGS sequence"/>
</dbReference>
<dbReference type="EMBL" id="SRRZ01000054">
    <property type="protein sequence ID" value="NQE35402.1"/>
    <property type="molecule type" value="Genomic_DNA"/>
</dbReference>
<dbReference type="InterPro" id="IPR011528">
    <property type="entry name" value="NERD"/>
</dbReference>
<organism evidence="2 3">
    <name type="scientific">Microcoleus asticus IPMA8</name>
    <dbReference type="NCBI Taxonomy" id="2563858"/>
    <lineage>
        <taxon>Bacteria</taxon>
        <taxon>Bacillati</taxon>
        <taxon>Cyanobacteriota</taxon>
        <taxon>Cyanophyceae</taxon>
        <taxon>Oscillatoriophycideae</taxon>
        <taxon>Oscillatoriales</taxon>
        <taxon>Microcoleaceae</taxon>
        <taxon>Microcoleus</taxon>
        <taxon>Microcoleus asticus</taxon>
    </lineage>
</organism>
<name>A0ABX2D0B2_9CYAN</name>
<protein>
    <recommendedName>
        <fullName evidence="1">NERD domain-containing protein</fullName>
    </recommendedName>
</protein>
<keyword evidence="3" id="KW-1185">Reference proteome</keyword>
<gene>
    <name evidence="2" type="ORF">E5S67_03133</name>
</gene>
<proteinExistence type="predicted"/>
<sequence length="522" mass="60500">MARMIPKKISSTTKSNAEKTLFQIFEKNLSDDYVVFHGAWWQHIKYIVQDREADFIIIHPDRGIIILEAKGGQIAYDHLNMAWYQNQYKMKISPFQQARDIKYKFLNFLSKYDEFKNKDFCIGQCVAFPDIDDVANNLPSEAPQEILLLRPQLGNISGWISSVFDYYKAEGHFTTKLGEQRTESIINLISPSTEFRKYIANDIGKNNQEIIQLTEQQFDILNNLRLHLQCIVLGCAGSGKTQLAIEKARKLCQHKVRTLVICKSNNLSLYLAAALQDEITVGYCVVYSYEEIKPQKPQLTFEFTAIIVDEGQDFEQKEINDLKQLIPDDGIFYIFQDSNQKVSKNLNKLALQVNPTVLDKNCRNTHKIFKHAENFVSCIYERKSSLIEGRDVIHRIYEETDDIFSLLEKDITDLVNKENVSPAQIVILTDMYPSSKSLLSQYSHIDRFYLKPYSFSDKDQNTIHWSNIGMYKGLESDVIMLFFEKEKNLILSNWEIADRYVGATRAKSLLVIYEPPDRDIDF</sequence>
<reference evidence="2 3" key="1">
    <citation type="journal article" date="2020" name="Sci. Rep.">
        <title>A novel cyanobacterial geosmin producer, revising GeoA distribution and dispersion patterns in Bacteria.</title>
        <authorList>
            <person name="Churro C."/>
            <person name="Semedo-Aguiar A.P."/>
            <person name="Silva A.D."/>
            <person name="Pereira-Leal J.B."/>
            <person name="Leite R.B."/>
        </authorList>
    </citation>
    <scope>NUCLEOTIDE SEQUENCE [LARGE SCALE GENOMIC DNA]</scope>
    <source>
        <strain evidence="2 3">IPMA8</strain>
    </source>
</reference>
<evidence type="ECO:0000313" key="3">
    <source>
        <dbReference type="Proteomes" id="UP000702425"/>
    </source>
</evidence>
<dbReference type="SUPFAM" id="SSF52540">
    <property type="entry name" value="P-loop containing nucleoside triphosphate hydrolases"/>
    <property type="match status" value="1"/>
</dbReference>
<comment type="caution">
    <text evidence="2">The sequence shown here is derived from an EMBL/GenBank/DDBJ whole genome shotgun (WGS) entry which is preliminary data.</text>
</comment>
<feature type="domain" description="NERD" evidence="1">
    <location>
        <begin position="16"/>
        <end position="128"/>
    </location>
</feature>